<dbReference type="PROSITE" id="PS51257">
    <property type="entry name" value="PROKAR_LIPOPROTEIN"/>
    <property type="match status" value="1"/>
</dbReference>
<gene>
    <name evidence="3" type="ORF">JOF56_009874</name>
</gene>
<feature type="signal peptide" evidence="1">
    <location>
        <begin position="1"/>
        <end position="27"/>
    </location>
</feature>
<dbReference type="EMBL" id="JAGINW010000001">
    <property type="protein sequence ID" value="MBP2329489.1"/>
    <property type="molecule type" value="Genomic_DNA"/>
</dbReference>
<comment type="caution">
    <text evidence="3">The sequence shown here is derived from an EMBL/GenBank/DDBJ whole genome shotgun (WGS) entry which is preliminary data.</text>
</comment>
<reference evidence="3 4" key="1">
    <citation type="submission" date="2021-03" db="EMBL/GenBank/DDBJ databases">
        <title>Sequencing the genomes of 1000 actinobacteria strains.</title>
        <authorList>
            <person name="Klenk H.-P."/>
        </authorList>
    </citation>
    <scope>NUCLEOTIDE SEQUENCE [LARGE SCALE GENOMIC DNA]</scope>
    <source>
        <strain evidence="3 4">DSM 46670</strain>
    </source>
</reference>
<evidence type="ECO:0000256" key="1">
    <source>
        <dbReference type="SAM" id="SignalP"/>
    </source>
</evidence>
<dbReference type="InterPro" id="IPR041172">
    <property type="entry name" value="EstA_Ig-like_N"/>
</dbReference>
<keyword evidence="1" id="KW-0732">Signal</keyword>
<proteinExistence type="predicted"/>
<dbReference type="Proteomes" id="UP001519332">
    <property type="component" value="Unassembled WGS sequence"/>
</dbReference>
<organism evidence="3 4">
    <name type="scientific">Kibdelosporangium banguiense</name>
    <dbReference type="NCBI Taxonomy" id="1365924"/>
    <lineage>
        <taxon>Bacteria</taxon>
        <taxon>Bacillati</taxon>
        <taxon>Actinomycetota</taxon>
        <taxon>Actinomycetes</taxon>
        <taxon>Pseudonocardiales</taxon>
        <taxon>Pseudonocardiaceae</taxon>
        <taxon>Kibdelosporangium</taxon>
    </lineage>
</organism>
<keyword evidence="4" id="KW-1185">Reference proteome</keyword>
<dbReference type="Pfam" id="PF18435">
    <property type="entry name" value="EstA_Ig_like"/>
    <property type="match status" value="1"/>
</dbReference>
<dbReference type="Gene3D" id="2.60.40.2180">
    <property type="match status" value="1"/>
</dbReference>
<evidence type="ECO:0000259" key="2">
    <source>
        <dbReference type="Pfam" id="PF18435"/>
    </source>
</evidence>
<feature type="chain" id="PRO_5046701417" evidence="1">
    <location>
        <begin position="28"/>
        <end position="149"/>
    </location>
</feature>
<evidence type="ECO:0000313" key="4">
    <source>
        <dbReference type="Proteomes" id="UP001519332"/>
    </source>
</evidence>
<protein>
    <submittedName>
        <fullName evidence="3">Peptidase</fullName>
    </submittedName>
</protein>
<evidence type="ECO:0000313" key="3">
    <source>
        <dbReference type="EMBL" id="MBP2329489.1"/>
    </source>
</evidence>
<sequence length="149" mass="15772">MTTRRIAMSLIATGFACALAVASPADAAANSALTGIRSVTAITQVYTYGQKVTAVAVEYPAVVDALTLEKNTFTVTDSIYNFRYNPIEDLSKRAKRTITKVYTNDSPALRSNGRSATGRFVIVELAATDAGGNTVIVSKCPTVLCSVKV</sequence>
<accession>A0ABS4TYL8</accession>
<feature type="domain" description="Esterase Ig-like N-terminal" evidence="2">
    <location>
        <begin position="38"/>
        <end position="137"/>
    </location>
</feature>
<dbReference type="RefSeq" id="WP_209646267.1">
    <property type="nucleotide sequence ID" value="NZ_JAGINW010000001.1"/>
</dbReference>
<name>A0ABS4TYL8_9PSEU</name>